<organism evidence="4 5">
    <name type="scientific">Cladobotryum mycophilum</name>
    <dbReference type="NCBI Taxonomy" id="491253"/>
    <lineage>
        <taxon>Eukaryota</taxon>
        <taxon>Fungi</taxon>
        <taxon>Dikarya</taxon>
        <taxon>Ascomycota</taxon>
        <taxon>Pezizomycotina</taxon>
        <taxon>Sordariomycetes</taxon>
        <taxon>Hypocreomycetidae</taxon>
        <taxon>Hypocreales</taxon>
        <taxon>Hypocreaceae</taxon>
        <taxon>Cladobotryum</taxon>
    </lineage>
</organism>
<dbReference type="SUPFAM" id="SSF57701">
    <property type="entry name" value="Zn2/Cys6 DNA-binding domain"/>
    <property type="match status" value="1"/>
</dbReference>
<dbReference type="InterPro" id="IPR036864">
    <property type="entry name" value="Zn2-C6_fun-type_DNA-bd_sf"/>
</dbReference>
<evidence type="ECO:0000313" key="4">
    <source>
        <dbReference type="EMBL" id="KAK5990029.1"/>
    </source>
</evidence>
<protein>
    <recommendedName>
        <fullName evidence="3">Zn(2)-C6 fungal-type domain-containing protein</fullName>
    </recommendedName>
</protein>
<dbReference type="SMART" id="SM00066">
    <property type="entry name" value="GAL4"/>
    <property type="match status" value="1"/>
</dbReference>
<gene>
    <name evidence="4" type="ORF">PT974_08292</name>
</gene>
<keyword evidence="5" id="KW-1185">Reference proteome</keyword>
<dbReference type="Pfam" id="PF00172">
    <property type="entry name" value="Zn_clus"/>
    <property type="match status" value="1"/>
</dbReference>
<evidence type="ECO:0000313" key="5">
    <source>
        <dbReference type="Proteomes" id="UP001338125"/>
    </source>
</evidence>
<dbReference type="Proteomes" id="UP001338125">
    <property type="component" value="Unassembled WGS sequence"/>
</dbReference>
<feature type="domain" description="Zn(2)-C6 fungal-type" evidence="3">
    <location>
        <begin position="9"/>
        <end position="37"/>
    </location>
</feature>
<dbReference type="InterPro" id="IPR001138">
    <property type="entry name" value="Zn2Cys6_DnaBD"/>
</dbReference>
<evidence type="ECO:0000259" key="3">
    <source>
        <dbReference type="PROSITE" id="PS50048"/>
    </source>
</evidence>
<evidence type="ECO:0000256" key="1">
    <source>
        <dbReference type="ARBA" id="ARBA00023242"/>
    </source>
</evidence>
<dbReference type="CDD" id="cd00067">
    <property type="entry name" value="GAL4"/>
    <property type="match status" value="1"/>
</dbReference>
<evidence type="ECO:0000256" key="2">
    <source>
        <dbReference type="SAM" id="MobiDB-lite"/>
    </source>
</evidence>
<feature type="compositionally biased region" description="Polar residues" evidence="2">
    <location>
        <begin position="68"/>
        <end position="80"/>
    </location>
</feature>
<dbReference type="InterPro" id="IPR053178">
    <property type="entry name" value="Osmoadaptation_assoc"/>
</dbReference>
<dbReference type="Gene3D" id="4.10.240.10">
    <property type="entry name" value="Zn(2)-C6 fungal-type DNA-binding domain"/>
    <property type="match status" value="1"/>
</dbReference>
<keyword evidence="1" id="KW-0539">Nucleus</keyword>
<feature type="region of interest" description="Disordered" evidence="2">
    <location>
        <begin position="55"/>
        <end position="80"/>
    </location>
</feature>
<dbReference type="PROSITE" id="PS50048">
    <property type="entry name" value="ZN2_CY6_FUNGAL_2"/>
    <property type="match status" value="1"/>
</dbReference>
<accession>A0ABR0SCZ5</accession>
<dbReference type="PANTHER" id="PTHR38111:SF6">
    <property type="entry name" value="FINGER DOMAIN PROTEIN, PUTATIVE (AFU_ORTHOLOGUE AFUA_8G01940)-RELATED"/>
    <property type="match status" value="1"/>
</dbReference>
<sequence length="324" mass="36733">MVGVPRSSGCQLCRKRRVKCDEGKPECGNCLKYGAQCPGYERAMKFVSGKHQIRSKGARKAREGDNGSGSCPSVVTTSGGSSPAVSLIMSQLFYPTSDSCFLSRPEWTPVLRDGGRHIFYPPDVPDQTITIMDGFFERLAELPEVLWWGYPIREAHLACRAVSPKRVEHAMQLASKCHKRFSRWYEGFKSLGVLATFVQVPSKDPDSMYEWVFDHKVPWLGSMLMSYWASMLILQELLTRCNWPEDFEESQRELVQNILRSVESVGQGVLGPYRVGYSLRIAYEFASSEAQQWIRAMLDRFSKSYAATDKTLYPSPRMDQKGYA</sequence>
<comment type="caution">
    <text evidence="4">The sequence shown here is derived from an EMBL/GenBank/DDBJ whole genome shotgun (WGS) entry which is preliminary data.</text>
</comment>
<name>A0ABR0SCZ5_9HYPO</name>
<dbReference type="EMBL" id="JAVFKD010000014">
    <property type="protein sequence ID" value="KAK5990029.1"/>
    <property type="molecule type" value="Genomic_DNA"/>
</dbReference>
<dbReference type="PROSITE" id="PS00463">
    <property type="entry name" value="ZN2_CY6_FUNGAL_1"/>
    <property type="match status" value="1"/>
</dbReference>
<dbReference type="PANTHER" id="PTHR38111">
    <property type="entry name" value="ZN(2)-C6 FUNGAL-TYPE DOMAIN-CONTAINING PROTEIN-RELATED"/>
    <property type="match status" value="1"/>
</dbReference>
<reference evidence="4 5" key="1">
    <citation type="submission" date="2024-01" db="EMBL/GenBank/DDBJ databases">
        <title>Complete genome of Cladobotryum mycophilum ATHUM6906.</title>
        <authorList>
            <person name="Christinaki A.C."/>
            <person name="Myridakis A.I."/>
            <person name="Kouvelis V.N."/>
        </authorList>
    </citation>
    <scope>NUCLEOTIDE SEQUENCE [LARGE SCALE GENOMIC DNA]</scope>
    <source>
        <strain evidence="4 5">ATHUM6906</strain>
    </source>
</reference>
<proteinExistence type="predicted"/>